<evidence type="ECO:0000313" key="2">
    <source>
        <dbReference type="EMBL" id="KAL2610388.1"/>
    </source>
</evidence>
<organism evidence="2 3">
    <name type="scientific">Riccia fluitans</name>
    <dbReference type="NCBI Taxonomy" id="41844"/>
    <lineage>
        <taxon>Eukaryota</taxon>
        <taxon>Viridiplantae</taxon>
        <taxon>Streptophyta</taxon>
        <taxon>Embryophyta</taxon>
        <taxon>Marchantiophyta</taxon>
        <taxon>Marchantiopsida</taxon>
        <taxon>Marchantiidae</taxon>
        <taxon>Marchantiales</taxon>
        <taxon>Ricciaceae</taxon>
        <taxon>Riccia</taxon>
    </lineage>
</organism>
<feature type="transmembrane region" description="Helical" evidence="1">
    <location>
        <begin position="78"/>
        <end position="100"/>
    </location>
</feature>
<dbReference type="PANTHER" id="PTHR33605">
    <property type="entry name" value="EARLY NODULIN-93"/>
    <property type="match status" value="1"/>
</dbReference>
<keyword evidence="1" id="KW-1133">Transmembrane helix</keyword>
<evidence type="ECO:0008006" key="4">
    <source>
        <dbReference type="Google" id="ProtNLM"/>
    </source>
</evidence>
<accession>A0ABD1XN56</accession>
<keyword evidence="1" id="KW-0812">Transmembrane</keyword>
<reference evidence="2 3" key="1">
    <citation type="submission" date="2024-09" db="EMBL/GenBank/DDBJ databases">
        <title>Chromosome-scale assembly of Riccia fluitans.</title>
        <authorList>
            <person name="Paukszto L."/>
            <person name="Sawicki J."/>
            <person name="Karawczyk K."/>
            <person name="Piernik-Szablinska J."/>
            <person name="Szczecinska M."/>
            <person name="Mazdziarz M."/>
        </authorList>
    </citation>
    <scope>NUCLEOTIDE SEQUENCE [LARGE SCALE GENOMIC DNA]</scope>
    <source>
        <strain evidence="2">Rf_01</strain>
        <tissue evidence="2">Aerial parts of the thallus</tissue>
    </source>
</reference>
<dbReference type="AlphaFoldDB" id="A0ABD1XN56"/>
<dbReference type="Proteomes" id="UP001605036">
    <property type="component" value="Unassembled WGS sequence"/>
</dbReference>
<keyword evidence="1" id="KW-0472">Membrane</keyword>
<feature type="transmembrane region" description="Helical" evidence="1">
    <location>
        <begin position="106"/>
        <end position="124"/>
    </location>
</feature>
<sequence>MATSAREWWRQRRQRMEDKDFGTCSSPFMIPSVKEVAAATMDTVLHRDEKHSTNAEEERRLTRARDCTNAGVKAGVEAGAYAAVVSSVATFAGVRFIPWAKANLNYTAQALIISAATVGTYFIVTEKTILACSREGSYARLERERASSQST</sequence>
<protein>
    <recommendedName>
        <fullName evidence="4">Early nodulin-93</fullName>
    </recommendedName>
</protein>
<dbReference type="EMBL" id="JBHFFA010000008">
    <property type="protein sequence ID" value="KAL2610388.1"/>
    <property type="molecule type" value="Genomic_DNA"/>
</dbReference>
<gene>
    <name evidence="2" type="ORF">R1flu_028961</name>
</gene>
<evidence type="ECO:0000256" key="1">
    <source>
        <dbReference type="SAM" id="Phobius"/>
    </source>
</evidence>
<comment type="caution">
    <text evidence="2">The sequence shown here is derived from an EMBL/GenBank/DDBJ whole genome shotgun (WGS) entry which is preliminary data.</text>
</comment>
<dbReference type="Pfam" id="PF03386">
    <property type="entry name" value="ENOD93"/>
    <property type="match status" value="1"/>
</dbReference>
<dbReference type="PANTHER" id="PTHR33605:SF3">
    <property type="entry name" value="EARLY NODULIN-LIKE PROTEIN"/>
    <property type="match status" value="1"/>
</dbReference>
<keyword evidence="3" id="KW-1185">Reference proteome</keyword>
<dbReference type="InterPro" id="IPR005050">
    <property type="entry name" value="Enod93"/>
</dbReference>
<proteinExistence type="predicted"/>
<name>A0ABD1XN56_9MARC</name>
<evidence type="ECO:0000313" key="3">
    <source>
        <dbReference type="Proteomes" id="UP001605036"/>
    </source>
</evidence>